<feature type="compositionally biased region" description="Polar residues" evidence="1">
    <location>
        <begin position="225"/>
        <end position="234"/>
    </location>
</feature>
<feature type="region of interest" description="Disordered" evidence="1">
    <location>
        <begin position="217"/>
        <end position="255"/>
    </location>
</feature>
<reference evidence="2" key="1">
    <citation type="submission" date="2019-08" db="EMBL/GenBank/DDBJ databases">
        <title>The improved chromosome-level genome for the pearl oyster Pinctada fucata martensii using PacBio sequencing and Hi-C.</title>
        <authorList>
            <person name="Zheng Z."/>
        </authorList>
    </citation>
    <scope>NUCLEOTIDE SEQUENCE</scope>
    <source>
        <strain evidence="2">ZZ-2019</strain>
        <tissue evidence="2">Adductor muscle</tissue>
    </source>
</reference>
<name>A0AA89BUV5_PINIB</name>
<organism evidence="2 3">
    <name type="scientific">Pinctada imbricata</name>
    <name type="common">Atlantic pearl-oyster</name>
    <name type="synonym">Pinctada martensii</name>
    <dbReference type="NCBI Taxonomy" id="66713"/>
    <lineage>
        <taxon>Eukaryota</taxon>
        <taxon>Metazoa</taxon>
        <taxon>Spiralia</taxon>
        <taxon>Lophotrochozoa</taxon>
        <taxon>Mollusca</taxon>
        <taxon>Bivalvia</taxon>
        <taxon>Autobranchia</taxon>
        <taxon>Pteriomorphia</taxon>
        <taxon>Pterioida</taxon>
        <taxon>Pterioidea</taxon>
        <taxon>Pteriidae</taxon>
        <taxon>Pinctada</taxon>
    </lineage>
</organism>
<keyword evidence="3" id="KW-1185">Reference proteome</keyword>
<evidence type="ECO:0000313" key="2">
    <source>
        <dbReference type="EMBL" id="KAK3091734.1"/>
    </source>
</evidence>
<dbReference type="Proteomes" id="UP001186944">
    <property type="component" value="Unassembled WGS sequence"/>
</dbReference>
<proteinExistence type="predicted"/>
<evidence type="ECO:0000313" key="3">
    <source>
        <dbReference type="Proteomes" id="UP001186944"/>
    </source>
</evidence>
<evidence type="ECO:0000256" key="1">
    <source>
        <dbReference type="SAM" id="MobiDB-lite"/>
    </source>
</evidence>
<dbReference type="EMBL" id="VSWD01000010">
    <property type="protein sequence ID" value="KAK3091734.1"/>
    <property type="molecule type" value="Genomic_DNA"/>
</dbReference>
<dbReference type="AlphaFoldDB" id="A0AA89BUV5"/>
<comment type="caution">
    <text evidence="2">The sequence shown here is derived from an EMBL/GenBank/DDBJ whole genome shotgun (WGS) entry which is preliminary data.</text>
</comment>
<gene>
    <name evidence="2" type="ORF">FSP39_022246</name>
</gene>
<accession>A0AA89BUV5</accession>
<feature type="compositionally biased region" description="Basic and acidic residues" evidence="1">
    <location>
        <begin position="235"/>
        <end position="255"/>
    </location>
</feature>
<sequence length="425" mass="48918">MEETITNLQKFVGSAEEKRLVKGISFEFERQPDYFNVEIDNCNASKGVFFTQADVTLQYLTQYRLHSKLDLEVSPEDYCRMVSYDDIFYMNPLKEVVEKGLTSLCFPEYKDYAPAFLALLKFFKNIDQHQSALYQVMQTYEYDSHLTAALAYHLFSQLIPRHEYIVDKYSTHLPRVCPCSCKGTIKTGCTSLGSNDTWHGYVDMMLNQTIPVALLNKQETDSRDNNNIGSTTSGNKHEEKEMDESPIKRRRQDETHHEAAKSCDELLSLHAMDQIIAKTITNAFVQLRNCEDLHKWLIPTIGCSADSIIVFMYNPQHDFLIQSSRLMSLWCGPDSKKLNLGTVISIWMLINFKLFTKPRLNEKLGFKKSRFCECAGQSLFFYQNIETMDSFQDADICSSAVQHYSLVYRYLKPKGNEGANEDSVS</sequence>
<protein>
    <submittedName>
        <fullName evidence="2">Uncharacterized protein</fullName>
    </submittedName>
</protein>